<evidence type="ECO:0000313" key="2">
    <source>
        <dbReference type="Proteomes" id="UP000198535"/>
    </source>
</evidence>
<dbReference type="STRING" id="487685.SAMN04488696_1059"/>
<reference evidence="2" key="1">
    <citation type="submission" date="2016-10" db="EMBL/GenBank/DDBJ databases">
        <authorList>
            <person name="Varghese N."/>
            <person name="Submissions S."/>
        </authorList>
    </citation>
    <scope>NUCLEOTIDE SEQUENCE [LARGE SCALE GENOMIC DNA]</scope>
    <source>
        <strain evidence="2">Mob M</strain>
    </source>
</reference>
<gene>
    <name evidence="1" type="ORF">SAMN04488696_1059</name>
</gene>
<keyword evidence="2" id="KW-1185">Reference proteome</keyword>
<dbReference type="EMBL" id="FOUJ01000002">
    <property type="protein sequence ID" value="SFM40297.1"/>
    <property type="molecule type" value="Genomic_DNA"/>
</dbReference>
<dbReference type="AlphaFoldDB" id="A0A1I4QJT5"/>
<name>A0A1I4QJT5_9EURY</name>
<protein>
    <submittedName>
        <fullName evidence="1">Uncharacterized protein</fullName>
    </submittedName>
</protein>
<organism evidence="1 2">
    <name type="scientific">Methanolobus profundi</name>
    <dbReference type="NCBI Taxonomy" id="487685"/>
    <lineage>
        <taxon>Archaea</taxon>
        <taxon>Methanobacteriati</taxon>
        <taxon>Methanobacteriota</taxon>
        <taxon>Stenosarchaea group</taxon>
        <taxon>Methanomicrobia</taxon>
        <taxon>Methanosarcinales</taxon>
        <taxon>Methanosarcinaceae</taxon>
        <taxon>Methanolobus</taxon>
    </lineage>
</organism>
<accession>A0A1I4QJT5</accession>
<sequence length="61" mass="7261">MRKDNIVYIINDTVLATTKQTTFCYVKDCSYNAKDIIFKSDFFGHYLYPLIWYVKGKIRTP</sequence>
<evidence type="ECO:0000313" key="1">
    <source>
        <dbReference type="EMBL" id="SFM40297.1"/>
    </source>
</evidence>
<proteinExistence type="predicted"/>
<dbReference type="Proteomes" id="UP000198535">
    <property type="component" value="Unassembled WGS sequence"/>
</dbReference>